<reference evidence="4" key="1">
    <citation type="submission" date="2020-04" db="EMBL/GenBank/DDBJ databases">
        <authorList>
            <person name="Alioto T."/>
            <person name="Alioto T."/>
            <person name="Gomez Garrido J."/>
        </authorList>
    </citation>
    <scope>NUCLEOTIDE SEQUENCE</scope>
    <source>
        <strain evidence="4">A484AB</strain>
    </source>
</reference>
<keyword evidence="5" id="KW-1185">Reference proteome</keyword>
<evidence type="ECO:0000256" key="1">
    <source>
        <dbReference type="ARBA" id="ARBA00006914"/>
    </source>
</evidence>
<dbReference type="SUPFAM" id="SSF52540">
    <property type="entry name" value="P-loop containing nucleoside triphosphate hydrolases"/>
    <property type="match status" value="1"/>
</dbReference>
<dbReference type="PANTHER" id="PTHR23074">
    <property type="entry name" value="AAA DOMAIN-CONTAINING"/>
    <property type="match status" value="1"/>
</dbReference>
<keyword evidence="2" id="KW-0547">Nucleotide-binding</keyword>
<dbReference type="InterPro" id="IPR050304">
    <property type="entry name" value="MT-severing_AAA_ATPase"/>
</dbReference>
<dbReference type="EMBL" id="CACRXK020000571">
    <property type="protein sequence ID" value="CAB3983079.1"/>
    <property type="molecule type" value="Genomic_DNA"/>
</dbReference>
<dbReference type="Pfam" id="PF00004">
    <property type="entry name" value="AAA"/>
    <property type="match status" value="1"/>
</dbReference>
<protein>
    <submittedName>
        <fullName evidence="4">Vacuolar sorting-associated 4-like</fullName>
    </submittedName>
</protein>
<evidence type="ECO:0000256" key="2">
    <source>
        <dbReference type="ARBA" id="ARBA00022741"/>
    </source>
</evidence>
<dbReference type="Pfam" id="PF17862">
    <property type="entry name" value="AAA_lid_3"/>
    <property type="match status" value="1"/>
</dbReference>
<dbReference type="GO" id="GO:0016887">
    <property type="term" value="F:ATP hydrolysis activity"/>
    <property type="evidence" value="ECO:0007669"/>
    <property type="project" value="InterPro"/>
</dbReference>
<comment type="similarity">
    <text evidence="1">Belongs to the AAA ATPase family.</text>
</comment>
<evidence type="ECO:0000256" key="3">
    <source>
        <dbReference type="ARBA" id="ARBA00022840"/>
    </source>
</evidence>
<dbReference type="GO" id="GO:0016197">
    <property type="term" value="P:endosomal transport"/>
    <property type="evidence" value="ECO:0007669"/>
    <property type="project" value="TreeGrafter"/>
</dbReference>
<dbReference type="PANTHER" id="PTHR23074:SF72">
    <property type="entry name" value="VACUOLAR PROTEIN SORTING-ASSOCIATED PROTEIN 4B"/>
    <property type="match status" value="1"/>
</dbReference>
<dbReference type="InterPro" id="IPR027417">
    <property type="entry name" value="P-loop_NTPase"/>
</dbReference>
<sequence>MSLNSTYELNYAVSWIEEAACECQKTENVDIDNLISNCTNCMNSLDALLSMEHNNIRLAALEQVSNSLHHHTKLLVKKKEQLSTGVKNTSTEKICIFRRVAIEDTILSKGYVKFSDVAGLEEAKNTLREAIVLPLQYPHFFTGGRKPWRRILLYGPPGTGKTRLAQAVASEIDSTFYCVSSADLVSSWVGESERLIKELFNHARQRDGKSLIFIDEIDSICRKRNLREEEHTRRIKTELLKQMEGADSSSSKDEKIFFLCATNCPWELDSAFLRRFQKRVYIPLPDGEARRSLMKLHIKDTVTSLSDADWEILAAKTEGFSGSDIASCVSDAMFEPLRELRDAHFWEITTDFRVFSDKDVKIVDHNLQGHYIPSPKKTKGSVELEITAMPPQMLEVQPRAICLNDFLKVISHNHKTISQEDIEKFEDFTAHMGQTG</sequence>
<dbReference type="AlphaFoldDB" id="A0A7D9HHZ1"/>
<dbReference type="Gene3D" id="3.40.50.300">
    <property type="entry name" value="P-loop containing nucleotide triphosphate hydrolases"/>
    <property type="match status" value="1"/>
</dbReference>
<dbReference type="FunFam" id="3.40.50.300:FF:001003">
    <property type="entry name" value="Vacuolar protein sorting-associated protein 4"/>
    <property type="match status" value="1"/>
</dbReference>
<dbReference type="InterPro" id="IPR041569">
    <property type="entry name" value="AAA_lid_3"/>
</dbReference>
<dbReference type="GO" id="GO:0005524">
    <property type="term" value="F:ATP binding"/>
    <property type="evidence" value="ECO:0007669"/>
    <property type="project" value="UniProtKB-KW"/>
</dbReference>
<comment type="caution">
    <text evidence="4">The sequence shown here is derived from an EMBL/GenBank/DDBJ whole genome shotgun (WGS) entry which is preliminary data.</text>
</comment>
<dbReference type="Proteomes" id="UP001152795">
    <property type="component" value="Unassembled WGS sequence"/>
</dbReference>
<dbReference type="InterPro" id="IPR003959">
    <property type="entry name" value="ATPase_AAA_core"/>
</dbReference>
<accession>A0A7D9HHZ1</accession>
<dbReference type="InterPro" id="IPR003593">
    <property type="entry name" value="AAA+_ATPase"/>
</dbReference>
<dbReference type="SMART" id="SM00382">
    <property type="entry name" value="AAA"/>
    <property type="match status" value="1"/>
</dbReference>
<evidence type="ECO:0000313" key="4">
    <source>
        <dbReference type="EMBL" id="CAB3983079.1"/>
    </source>
</evidence>
<organism evidence="4 5">
    <name type="scientific">Paramuricea clavata</name>
    <name type="common">Red gorgonian</name>
    <name type="synonym">Violescent sea-whip</name>
    <dbReference type="NCBI Taxonomy" id="317549"/>
    <lineage>
        <taxon>Eukaryota</taxon>
        <taxon>Metazoa</taxon>
        <taxon>Cnidaria</taxon>
        <taxon>Anthozoa</taxon>
        <taxon>Octocorallia</taxon>
        <taxon>Malacalcyonacea</taxon>
        <taxon>Plexauridae</taxon>
        <taxon>Paramuricea</taxon>
    </lineage>
</organism>
<evidence type="ECO:0000313" key="5">
    <source>
        <dbReference type="Proteomes" id="UP001152795"/>
    </source>
</evidence>
<dbReference type="GO" id="GO:0007033">
    <property type="term" value="P:vacuole organization"/>
    <property type="evidence" value="ECO:0007669"/>
    <property type="project" value="TreeGrafter"/>
</dbReference>
<dbReference type="InterPro" id="IPR015415">
    <property type="entry name" value="Spast_Vps4_C"/>
</dbReference>
<keyword evidence="3" id="KW-0067">ATP-binding</keyword>
<dbReference type="OrthoDB" id="5334845at2759"/>
<dbReference type="Pfam" id="PF09336">
    <property type="entry name" value="Vps4_C"/>
    <property type="match status" value="1"/>
</dbReference>
<dbReference type="Gene3D" id="1.10.8.60">
    <property type="match status" value="1"/>
</dbReference>
<proteinExistence type="inferred from homology"/>
<gene>
    <name evidence="4" type="ORF">PACLA_8A035283</name>
</gene>
<name>A0A7D9HHZ1_PARCT</name>